<accession>A0AAE0DDL0</accession>
<evidence type="ECO:0000313" key="2">
    <source>
        <dbReference type="EMBL" id="KAK2778432.1"/>
    </source>
</evidence>
<feature type="chain" id="PRO_5042038142" evidence="1">
    <location>
        <begin position="27"/>
        <end position="142"/>
    </location>
</feature>
<dbReference type="EMBL" id="VYYT01000012">
    <property type="protein sequence ID" value="KAK2778432.1"/>
    <property type="molecule type" value="Genomic_DNA"/>
</dbReference>
<feature type="signal peptide" evidence="1">
    <location>
        <begin position="1"/>
        <end position="26"/>
    </location>
</feature>
<dbReference type="AlphaFoldDB" id="A0AAE0DDL0"/>
<reference evidence="2" key="1">
    <citation type="submission" date="2023-02" db="EMBL/GenBank/DDBJ databases">
        <title>Colletotrichum kahawae CIFC_Que2 genome sequencing and assembly.</title>
        <authorList>
            <person name="Baroncelli R."/>
        </authorList>
    </citation>
    <scope>NUCLEOTIDE SEQUENCE</scope>
    <source>
        <strain evidence="2">CIFC_Que2</strain>
    </source>
</reference>
<comment type="caution">
    <text evidence="2">The sequence shown here is derived from an EMBL/GenBank/DDBJ whole genome shotgun (WGS) entry which is preliminary data.</text>
</comment>
<evidence type="ECO:0000313" key="3">
    <source>
        <dbReference type="Proteomes" id="UP001281614"/>
    </source>
</evidence>
<evidence type="ECO:0000256" key="1">
    <source>
        <dbReference type="SAM" id="SignalP"/>
    </source>
</evidence>
<sequence>MAREHIPLPGLRVMATAFFLARMAEAEAKTYKNYCADVDNKVVDYKNCDGKQPADTFFMFASDDQNIPLGTAIDPIHVDLFDSSDPVERQNVLLPLEYEILETNGFGKRQDCGTTGGNGGNTGNGGGRGGTVIVGGGVIVGG</sequence>
<gene>
    <name evidence="2" type="ORF">CKAH01_11829</name>
</gene>
<proteinExistence type="predicted"/>
<name>A0AAE0DDL0_COLKA</name>
<keyword evidence="1" id="KW-0732">Signal</keyword>
<organism evidence="2 3">
    <name type="scientific">Colletotrichum kahawae</name>
    <name type="common">Coffee berry disease fungus</name>
    <dbReference type="NCBI Taxonomy" id="34407"/>
    <lineage>
        <taxon>Eukaryota</taxon>
        <taxon>Fungi</taxon>
        <taxon>Dikarya</taxon>
        <taxon>Ascomycota</taxon>
        <taxon>Pezizomycotina</taxon>
        <taxon>Sordariomycetes</taxon>
        <taxon>Hypocreomycetidae</taxon>
        <taxon>Glomerellales</taxon>
        <taxon>Glomerellaceae</taxon>
        <taxon>Colletotrichum</taxon>
        <taxon>Colletotrichum gloeosporioides species complex</taxon>
    </lineage>
</organism>
<keyword evidence="3" id="KW-1185">Reference proteome</keyword>
<dbReference type="Proteomes" id="UP001281614">
    <property type="component" value="Unassembled WGS sequence"/>
</dbReference>
<protein>
    <submittedName>
        <fullName evidence="2">Uncharacterized protein</fullName>
    </submittedName>
</protein>